<dbReference type="RefSeq" id="WP_223929534.1">
    <property type="nucleotide sequence ID" value="NZ_BPTU01000003.1"/>
</dbReference>
<dbReference type="AlphaFoldDB" id="A0A9R1CWC2"/>
<keyword evidence="3" id="KW-1185">Reference proteome</keyword>
<dbReference type="InterPro" id="IPR007345">
    <property type="entry name" value="Polysacch_pyruvyl_Trfase"/>
</dbReference>
<gene>
    <name evidence="2" type="ORF">PRLR5076_03800</name>
</gene>
<dbReference type="Pfam" id="PF04230">
    <property type="entry name" value="PS_pyruv_trans"/>
    <property type="match status" value="1"/>
</dbReference>
<name>A0A9R1CWC2_9BACT</name>
<sequence>MRIGILTLPFNNNYGGYLQAYALMTVIRQLGHEPTMIMRRHDKPKVSCSFKIKYALKGIVKTVLCCKKHPILYDVEAEFRHKGKNMLKFVNQYIAPETPYLYSKEELCKYCEGKFDAYIVGSDQVWRAIYVPDIKNYFLDFTEGWNVKRIAYAASFGTDKPEYSDEQIKHCKKLIGLFDAVSLREESGLSVVSTFGWKANVEGVVLDPTMLLAAEDYQKVLPLKASESKGKIFYYVLDRNDRINAILSEVSQNLDKELYGISDIQKGNEPLISIEEWLTDIRDAEFVITDSFHGMVFSIIFHKPFLVVVNKNRGADRFTNLLSMLGLLDRMVVEGANIDVKMKTSIDWPNVDSKIIHLKTKSMNFLKQQLQ</sequence>
<dbReference type="Proteomes" id="UP000825483">
    <property type="component" value="Unassembled WGS sequence"/>
</dbReference>
<proteinExistence type="predicted"/>
<protein>
    <submittedName>
        <fullName evidence="2">MurB family protein</fullName>
    </submittedName>
</protein>
<evidence type="ECO:0000313" key="3">
    <source>
        <dbReference type="Proteomes" id="UP000825483"/>
    </source>
</evidence>
<accession>A0A9R1CWC2</accession>
<comment type="caution">
    <text evidence="2">The sequence shown here is derived from an EMBL/GenBank/DDBJ whole genome shotgun (WGS) entry which is preliminary data.</text>
</comment>
<reference evidence="2" key="1">
    <citation type="journal article" date="2022" name="Int. J. Syst. Evol. Microbiol.">
        <title>Prevotella lacticifex sp. nov., isolated from the rumen of cows.</title>
        <authorList>
            <person name="Shinkai T."/>
            <person name="Ikeyama N."/>
            <person name="Kumagai M."/>
            <person name="Ohmori H."/>
            <person name="Sakamoto M."/>
            <person name="Ohkuma M."/>
            <person name="Mitsumori M."/>
        </authorList>
    </citation>
    <scope>NUCLEOTIDE SEQUENCE</scope>
    <source>
        <strain evidence="2">R5076</strain>
    </source>
</reference>
<organism evidence="2 3">
    <name type="scientific">Prevotella lacticifex</name>
    <dbReference type="NCBI Taxonomy" id="2854755"/>
    <lineage>
        <taxon>Bacteria</taxon>
        <taxon>Pseudomonadati</taxon>
        <taxon>Bacteroidota</taxon>
        <taxon>Bacteroidia</taxon>
        <taxon>Bacteroidales</taxon>
        <taxon>Prevotellaceae</taxon>
        <taxon>Prevotella</taxon>
    </lineage>
</organism>
<dbReference type="EMBL" id="BPUB01000001">
    <property type="protein sequence ID" value="GJG57529.1"/>
    <property type="molecule type" value="Genomic_DNA"/>
</dbReference>
<feature type="domain" description="Polysaccharide pyruvyl transferase" evidence="1">
    <location>
        <begin position="13"/>
        <end position="312"/>
    </location>
</feature>
<dbReference type="GeneID" id="72468435"/>
<evidence type="ECO:0000313" key="2">
    <source>
        <dbReference type="EMBL" id="GJG57529.1"/>
    </source>
</evidence>
<evidence type="ECO:0000259" key="1">
    <source>
        <dbReference type="Pfam" id="PF04230"/>
    </source>
</evidence>